<proteinExistence type="predicted"/>
<dbReference type="Pfam" id="PF00753">
    <property type="entry name" value="Lactamase_B"/>
    <property type="match status" value="1"/>
</dbReference>
<evidence type="ECO:0000313" key="4">
    <source>
        <dbReference type="Proteomes" id="UP000657385"/>
    </source>
</evidence>
<dbReference type="InterPro" id="IPR001279">
    <property type="entry name" value="Metallo-B-lactamas"/>
</dbReference>
<evidence type="ECO:0000259" key="2">
    <source>
        <dbReference type="SMART" id="SM00849"/>
    </source>
</evidence>
<feature type="domain" description="Metallo-beta-lactamase" evidence="2">
    <location>
        <begin position="45"/>
        <end position="255"/>
    </location>
</feature>
<feature type="region of interest" description="Disordered" evidence="1">
    <location>
        <begin position="344"/>
        <end position="370"/>
    </location>
</feature>
<gene>
    <name evidence="3" type="ORF">I2501_30375</name>
</gene>
<dbReference type="SUPFAM" id="SSF56281">
    <property type="entry name" value="Metallo-hydrolase/oxidoreductase"/>
    <property type="match status" value="1"/>
</dbReference>
<sequence>MSSSVPLAPAHPLPPHDSSTSAARLFRVADGVHVWRPTPGHGWGLANCGLVTGSSAGTASAAWIDSPYDRTLADEFRDRCAPLLPAGAELEWLFVTHGNGDHLWGWEAVPQARIVYTRETAGHIAHEPDPCDLHGLVHHGDRETLVGWYLHRHFGRYLWPRTTLPTPALTFSGVLEAAVGDTPVRMIQIPSAHTRGDAIAYLPRQQVCFAGDVLFTSSEDEPGDHPVHWAGPLENVITGCDEVLATGATVIVPGHGPVVDRAGVHHHRDYLCWLRDGVLRLHGLGIPAPEAARRLIGENRDPALHLPERLAITVAMQYRHLDGAPEVPMLEQVRGLAQLAWELEHPDSPFPGPRTHASDAAPSSGLAEVG</sequence>
<name>A0A931B8C3_9ACTN</name>
<comment type="caution">
    <text evidence="3">The sequence shown here is derived from an EMBL/GenBank/DDBJ whole genome shotgun (WGS) entry which is preliminary data.</text>
</comment>
<organism evidence="3 4">
    <name type="scientific">Streptacidiphilus fuscans</name>
    <dbReference type="NCBI Taxonomy" id="2789292"/>
    <lineage>
        <taxon>Bacteria</taxon>
        <taxon>Bacillati</taxon>
        <taxon>Actinomycetota</taxon>
        <taxon>Actinomycetes</taxon>
        <taxon>Kitasatosporales</taxon>
        <taxon>Streptomycetaceae</taxon>
        <taxon>Streptacidiphilus</taxon>
    </lineage>
</organism>
<dbReference type="InterPro" id="IPR050855">
    <property type="entry name" value="NDM-1-like"/>
</dbReference>
<dbReference type="InterPro" id="IPR036866">
    <property type="entry name" value="RibonucZ/Hydroxyglut_hydro"/>
</dbReference>
<dbReference type="SMART" id="SM00849">
    <property type="entry name" value="Lactamase_B"/>
    <property type="match status" value="1"/>
</dbReference>
<dbReference type="EMBL" id="JADPRT010000016">
    <property type="protein sequence ID" value="MBF9072339.1"/>
    <property type="molecule type" value="Genomic_DNA"/>
</dbReference>
<dbReference type="Gene3D" id="3.60.15.10">
    <property type="entry name" value="Ribonuclease Z/Hydroxyacylglutathione hydrolase-like"/>
    <property type="match status" value="1"/>
</dbReference>
<dbReference type="PANTHER" id="PTHR42951">
    <property type="entry name" value="METALLO-BETA-LACTAMASE DOMAIN-CONTAINING"/>
    <property type="match status" value="1"/>
</dbReference>
<dbReference type="AlphaFoldDB" id="A0A931B8C3"/>
<keyword evidence="4" id="KW-1185">Reference proteome</keyword>
<evidence type="ECO:0000313" key="3">
    <source>
        <dbReference type="EMBL" id="MBF9072339.1"/>
    </source>
</evidence>
<accession>A0A931B8C3</accession>
<reference evidence="3" key="1">
    <citation type="submission" date="2020-11" db="EMBL/GenBank/DDBJ databases">
        <title>Isolation and identification of active actinomycetes.</title>
        <authorList>
            <person name="Yu B."/>
        </authorList>
    </citation>
    <scope>NUCLEOTIDE SEQUENCE</scope>
    <source>
        <strain evidence="3">NEAU-YB345</strain>
    </source>
</reference>
<dbReference type="Proteomes" id="UP000657385">
    <property type="component" value="Unassembled WGS sequence"/>
</dbReference>
<dbReference type="RefSeq" id="WP_196197515.1">
    <property type="nucleotide sequence ID" value="NZ_JADPRT010000016.1"/>
</dbReference>
<protein>
    <submittedName>
        <fullName evidence="3">MBL fold metallo-hydrolase</fullName>
    </submittedName>
</protein>
<evidence type="ECO:0000256" key="1">
    <source>
        <dbReference type="SAM" id="MobiDB-lite"/>
    </source>
</evidence>